<reference evidence="1 2" key="1">
    <citation type="submission" date="2018-08" db="EMBL/GenBank/DDBJ databases">
        <title>A genome reference for cultivated species of the human gut microbiota.</title>
        <authorList>
            <person name="Zou Y."/>
            <person name="Xue W."/>
            <person name="Luo G."/>
        </authorList>
    </citation>
    <scope>NUCLEOTIDE SEQUENCE [LARGE SCALE GENOMIC DNA]</scope>
    <source>
        <strain evidence="1 2">AM13-21</strain>
    </source>
</reference>
<accession>A0A415BT58</accession>
<evidence type="ECO:0008006" key="3">
    <source>
        <dbReference type="Google" id="ProtNLM"/>
    </source>
</evidence>
<evidence type="ECO:0000313" key="2">
    <source>
        <dbReference type="Proteomes" id="UP000285777"/>
    </source>
</evidence>
<protein>
    <recommendedName>
        <fullName evidence="3">Baseplate protein J-like domain-containing protein</fullName>
    </recommendedName>
</protein>
<comment type="caution">
    <text evidence="1">The sequence shown here is derived from an EMBL/GenBank/DDBJ whole genome shotgun (WGS) entry which is preliminary data.</text>
</comment>
<dbReference type="Proteomes" id="UP000285777">
    <property type="component" value="Unassembled WGS sequence"/>
</dbReference>
<sequence>MKTRYMATEPRHSGTLRTDMEANLARLGDLPVMENDRDRLLHRLVQGSKGTVHSLLENHVLTVLADIRRKRLKGYPDTFADSQGTAEAERYAEKLRKDIEGWVERLNTYADRCWKSGCTGSAVKVAQELSDRLKAAQTGTGKEGWYRMFRTVSAIQEESDRYLRQAEESGDTEPSFALLIAYLKNYAGIAKAFNHRLASLPELYLKEILHAEPKAAEPDNAYVIITPTETAGGFTLAEGTAFPAGEEMTYRTGKPEYISPVRCTEVHAIHRQSDTLLKYPLLLNGETQPADSLFPAGQPVYLGWQIESPMLALGEGTHEVCIRFRLTANSVQPNNLPENAVTLQLSREEGWTEQPCRSTIESSILSISFTTNPTDAATTACTEEVHGIMTAYPALRILTAQPRWASELHFNHVEIEVKASGIRNFTFSNELGEADLSQAVLPFGIQAEQGSRFSFACEETEQKPLTEVELKGRWQKLPSTRQSFDALYAPYGIKSSDFIVSTACWRQGTWHSCEDNRPLLAFDSESNLCEAKVLFRFNQPTTTDMFRVTLASPAIGFGTAAYRKMFTEVMIHNSRCKEKDRKEMPEEPPVPGLCDMELSYTAITTITVEEESDNPSRISRITALSEQETFPARLVAGAVSFLLPAPTTHLLFFAFTRAEQTKNVRMYINMALPTNCIPFGSPQPNKQVRASWELWNGHVWQAIPFESVKAEETNGFTQSGFVEIGLPQSLYTDRQGYLWLRAALNGDTSACLSLHGVWTNCIHLTAENGDGTPLPAGTLQETEEPDERIESIVQPLPGFGGRTAETEEQCTLRQQMRLHNRHRAVTMKDYEELVLEHFPEIDKAQCVTLPVENAPSEICIVVFSRTEDSRYFLSPAWKLEEIRRTVSRYTSPFVTVTVVNPQYEKITVDCKVVLRENIQDEGRVLRQLTVLARNCIAPWLRTGEIPDSGDTFSYKELHARLANHEALLRLASLKVDGFSLPDTGIGTEDRLFRGTKEWGILLPEINIELLSPDDGIEEAEIGGNFIIR</sequence>
<gene>
    <name evidence="1" type="ORF">DW150_08135</name>
</gene>
<dbReference type="AlphaFoldDB" id="A0A415BT58"/>
<dbReference type="EMBL" id="QRLF01000011">
    <property type="protein sequence ID" value="RHI92162.1"/>
    <property type="molecule type" value="Genomic_DNA"/>
</dbReference>
<proteinExistence type="predicted"/>
<evidence type="ECO:0000313" key="1">
    <source>
        <dbReference type="EMBL" id="RHI92162.1"/>
    </source>
</evidence>
<organism evidence="1 2">
    <name type="scientific">Phocaeicola vulgatus</name>
    <name type="common">Bacteroides vulgatus</name>
    <dbReference type="NCBI Taxonomy" id="821"/>
    <lineage>
        <taxon>Bacteria</taxon>
        <taxon>Pseudomonadati</taxon>
        <taxon>Bacteroidota</taxon>
        <taxon>Bacteroidia</taxon>
        <taxon>Bacteroidales</taxon>
        <taxon>Bacteroidaceae</taxon>
        <taxon>Phocaeicola</taxon>
    </lineage>
</organism>
<name>A0A415BT58_PHOVU</name>